<comment type="caution">
    <text evidence="1">The sequence shown here is derived from an EMBL/GenBank/DDBJ whole genome shotgun (WGS) entry which is preliminary data.</text>
</comment>
<sequence length="394" mass="45791">MTMGSLKEMLRMVSPDECQALQDICEYNDITEEQLVSAPESITALEMFMHNLPRICCMSFFPNLVSLSLVQQSLTAIEGLHSCPYLKILRLSENSIQRIEGLNSCLRLQQLYLHGNQIRQIRNLNHLTGLEVLWLANNEIRRLEGLENLQCLKELNLACNPIDQLSEVLNLKSLEHLNVAATEIGSFKEIELLARLRRLQDLRFSDSNWGDSPLSRLHNYQTYVLFRLQHLQRLDTVDLADDVKQLAKATYTMKRVYYNMCVKSLQHNRNNIVCLSIKSEARRIRSLQKTLTKLVKTRKDLEKEMRQALQFEEYLASTTISCKDTQLLKREDWSIRTRAIIVALDDQISHMTMRLDLLKEETCLIKEKEQAAIDRKIHWLKLELDTGFSEKNQG</sequence>
<dbReference type="Proteomes" id="UP001162992">
    <property type="component" value="Chromosome 17"/>
</dbReference>
<keyword evidence="2" id="KW-1185">Reference proteome</keyword>
<organism evidence="1 2">
    <name type="scientific">Diphasiastrum complanatum</name>
    <name type="common">Issler's clubmoss</name>
    <name type="synonym">Lycopodium complanatum</name>
    <dbReference type="NCBI Taxonomy" id="34168"/>
    <lineage>
        <taxon>Eukaryota</taxon>
        <taxon>Viridiplantae</taxon>
        <taxon>Streptophyta</taxon>
        <taxon>Embryophyta</taxon>
        <taxon>Tracheophyta</taxon>
        <taxon>Lycopodiopsida</taxon>
        <taxon>Lycopodiales</taxon>
        <taxon>Lycopodiaceae</taxon>
        <taxon>Lycopodioideae</taxon>
        <taxon>Diphasiastrum</taxon>
    </lineage>
</organism>
<name>A0ACC2B653_DIPCM</name>
<gene>
    <name evidence="1" type="ORF">O6H91_17G041500</name>
</gene>
<evidence type="ECO:0000313" key="1">
    <source>
        <dbReference type="EMBL" id="KAJ7525202.1"/>
    </source>
</evidence>
<dbReference type="EMBL" id="CM055108">
    <property type="protein sequence ID" value="KAJ7525202.1"/>
    <property type="molecule type" value="Genomic_DNA"/>
</dbReference>
<protein>
    <submittedName>
        <fullName evidence="1">Uncharacterized protein</fullName>
    </submittedName>
</protein>
<proteinExistence type="predicted"/>
<accession>A0ACC2B653</accession>
<evidence type="ECO:0000313" key="2">
    <source>
        <dbReference type="Proteomes" id="UP001162992"/>
    </source>
</evidence>
<reference evidence="2" key="1">
    <citation type="journal article" date="2024" name="Proc. Natl. Acad. Sci. U.S.A.">
        <title>Extraordinary preservation of gene collinearity over three hundred million years revealed in homosporous lycophytes.</title>
        <authorList>
            <person name="Li C."/>
            <person name="Wickell D."/>
            <person name="Kuo L.Y."/>
            <person name="Chen X."/>
            <person name="Nie B."/>
            <person name="Liao X."/>
            <person name="Peng D."/>
            <person name="Ji J."/>
            <person name="Jenkins J."/>
            <person name="Williams M."/>
            <person name="Shu S."/>
            <person name="Plott C."/>
            <person name="Barry K."/>
            <person name="Rajasekar S."/>
            <person name="Grimwood J."/>
            <person name="Han X."/>
            <person name="Sun S."/>
            <person name="Hou Z."/>
            <person name="He W."/>
            <person name="Dai G."/>
            <person name="Sun C."/>
            <person name="Schmutz J."/>
            <person name="Leebens-Mack J.H."/>
            <person name="Li F.W."/>
            <person name="Wang L."/>
        </authorList>
    </citation>
    <scope>NUCLEOTIDE SEQUENCE [LARGE SCALE GENOMIC DNA]</scope>
    <source>
        <strain evidence="2">cv. PW_Plant_1</strain>
    </source>
</reference>